<dbReference type="AlphaFoldDB" id="A0A6J6ZNC2"/>
<accession>A0A6J6ZNC2</accession>
<gene>
    <name evidence="1" type="ORF">UFOPK3162_00532</name>
</gene>
<proteinExistence type="predicted"/>
<dbReference type="InterPro" id="IPR038570">
    <property type="entry name" value="HicA_sf"/>
</dbReference>
<dbReference type="EMBL" id="CAFABB010000089">
    <property type="protein sequence ID" value="CAB4822083.1"/>
    <property type="molecule type" value="Genomic_DNA"/>
</dbReference>
<organism evidence="1">
    <name type="scientific">freshwater metagenome</name>
    <dbReference type="NCBI Taxonomy" id="449393"/>
    <lineage>
        <taxon>unclassified sequences</taxon>
        <taxon>metagenomes</taxon>
        <taxon>ecological metagenomes</taxon>
    </lineage>
</organism>
<reference evidence="1" key="1">
    <citation type="submission" date="2020-05" db="EMBL/GenBank/DDBJ databases">
        <authorList>
            <person name="Chiriac C."/>
            <person name="Salcher M."/>
            <person name="Ghai R."/>
            <person name="Kavagutti S V."/>
        </authorList>
    </citation>
    <scope>NUCLEOTIDE SEQUENCE</scope>
</reference>
<evidence type="ECO:0000313" key="1">
    <source>
        <dbReference type="EMBL" id="CAB4822083.1"/>
    </source>
</evidence>
<dbReference type="Gene3D" id="3.30.920.30">
    <property type="entry name" value="Hypothetical protein"/>
    <property type="match status" value="1"/>
</dbReference>
<name>A0A6J6ZNC2_9ZZZZ</name>
<sequence length="78" mass="9182">MINFPSMKTKELIKCLCRYPLCYKIIRQRGSHRTLKSEHYPVLRISYHDSVEISGFRVKKILTQEVGLTEIMAIEVIK</sequence>
<dbReference type="SUPFAM" id="SSF54786">
    <property type="entry name" value="YcfA/nrd intein domain"/>
    <property type="match status" value="1"/>
</dbReference>
<protein>
    <submittedName>
        <fullName evidence="1">Unannotated protein</fullName>
    </submittedName>
</protein>